<keyword evidence="1" id="KW-0238">DNA-binding</keyword>
<keyword evidence="4" id="KW-1185">Reference proteome</keyword>
<reference evidence="4" key="1">
    <citation type="journal article" date="2019" name="Int. J. Syst. Evol. Microbiol.">
        <title>The Global Catalogue of Microorganisms (GCM) 10K type strain sequencing project: providing services to taxonomists for standard genome sequencing and annotation.</title>
        <authorList>
            <consortium name="The Broad Institute Genomics Platform"/>
            <consortium name="The Broad Institute Genome Sequencing Center for Infectious Disease"/>
            <person name="Wu L."/>
            <person name="Ma J."/>
        </authorList>
    </citation>
    <scope>NUCLEOTIDE SEQUENCE [LARGE SCALE GENOMIC DNA]</scope>
    <source>
        <strain evidence="4">KACC 12602</strain>
    </source>
</reference>
<dbReference type="InterPro" id="IPR001647">
    <property type="entry name" value="HTH_TetR"/>
</dbReference>
<evidence type="ECO:0000313" key="3">
    <source>
        <dbReference type="EMBL" id="MFC5270784.1"/>
    </source>
</evidence>
<dbReference type="Gene3D" id="1.10.357.10">
    <property type="entry name" value="Tetracycline Repressor, domain 2"/>
    <property type="match status" value="1"/>
</dbReference>
<sequence length="205" mass="23789">MNTTVKDTILGETIILFQQEGIEAFSEDELRQKLDISQATFNELFSSKANLVRQTLLFDIEKQQKYQKELVKDAKSAIEEILLMIQNGIKNMKATNPAYILDLQQHYPEVWQIALDHLNTHSYHQIYDILNRGVQGGEFRKDLNLQLVTKIMLEMVGLLLNPQVFPPERYSLSEVYRSIYLYYIRGICTENGAKNADNFFAKYSV</sequence>
<name>A0ABW0ECZ5_9BACT</name>
<protein>
    <submittedName>
        <fullName evidence="3">TetR/AcrR family transcriptional regulator</fullName>
    </submittedName>
</protein>
<dbReference type="EMBL" id="JBHSKT010000004">
    <property type="protein sequence ID" value="MFC5270784.1"/>
    <property type="molecule type" value="Genomic_DNA"/>
</dbReference>
<proteinExistence type="predicted"/>
<dbReference type="SUPFAM" id="SSF46689">
    <property type="entry name" value="Homeodomain-like"/>
    <property type="match status" value="1"/>
</dbReference>
<dbReference type="InterPro" id="IPR009057">
    <property type="entry name" value="Homeodomain-like_sf"/>
</dbReference>
<feature type="domain" description="HTH tetR-type" evidence="2">
    <location>
        <begin position="9"/>
        <end position="53"/>
    </location>
</feature>
<dbReference type="InterPro" id="IPR036271">
    <property type="entry name" value="Tet_transcr_reg_TetR-rel_C_sf"/>
</dbReference>
<evidence type="ECO:0000259" key="2">
    <source>
        <dbReference type="Pfam" id="PF00440"/>
    </source>
</evidence>
<dbReference type="Proteomes" id="UP001596161">
    <property type="component" value="Unassembled WGS sequence"/>
</dbReference>
<dbReference type="RefSeq" id="WP_378017149.1">
    <property type="nucleotide sequence ID" value="NZ_JBHSKT010000004.1"/>
</dbReference>
<dbReference type="SUPFAM" id="SSF48498">
    <property type="entry name" value="Tetracyclin repressor-like, C-terminal domain"/>
    <property type="match status" value="1"/>
</dbReference>
<accession>A0ABW0ECZ5</accession>
<comment type="caution">
    <text evidence="3">The sequence shown here is derived from an EMBL/GenBank/DDBJ whole genome shotgun (WGS) entry which is preliminary data.</text>
</comment>
<evidence type="ECO:0000313" key="4">
    <source>
        <dbReference type="Proteomes" id="UP001596161"/>
    </source>
</evidence>
<evidence type="ECO:0000256" key="1">
    <source>
        <dbReference type="ARBA" id="ARBA00023125"/>
    </source>
</evidence>
<gene>
    <name evidence="3" type="ORF">ACFPIB_09200</name>
</gene>
<organism evidence="3 4">
    <name type="scientific">Adhaeribacter terreus</name>
    <dbReference type="NCBI Taxonomy" id="529703"/>
    <lineage>
        <taxon>Bacteria</taxon>
        <taxon>Pseudomonadati</taxon>
        <taxon>Bacteroidota</taxon>
        <taxon>Cytophagia</taxon>
        <taxon>Cytophagales</taxon>
        <taxon>Hymenobacteraceae</taxon>
        <taxon>Adhaeribacter</taxon>
    </lineage>
</organism>
<dbReference type="Pfam" id="PF00440">
    <property type="entry name" value="TetR_N"/>
    <property type="match status" value="1"/>
</dbReference>